<evidence type="ECO:0000313" key="1">
    <source>
        <dbReference type="EMBL" id="MEQ2469370.1"/>
    </source>
</evidence>
<sequence>MNCYTQRIKSAVCFGLGLLCASLLPSEWVLVIAAGALVVVSICCVRR</sequence>
<comment type="caution">
    <text evidence="1">The sequence shown here is derived from an EMBL/GenBank/DDBJ whole genome shotgun (WGS) entry which is preliminary data.</text>
</comment>
<organism evidence="1 2">
    <name type="scientific">Ruminococcoides intestinale</name>
    <dbReference type="NCBI Taxonomy" id="3133162"/>
    <lineage>
        <taxon>Bacteria</taxon>
        <taxon>Bacillati</taxon>
        <taxon>Bacillota</taxon>
        <taxon>Clostridia</taxon>
        <taxon>Eubacteriales</taxon>
        <taxon>Oscillospiraceae</taxon>
        <taxon>Ruminococcoides</taxon>
    </lineage>
</organism>
<gene>
    <name evidence="1" type="ORF">WMO39_03335</name>
</gene>
<dbReference type="Proteomes" id="UP001490816">
    <property type="component" value="Unassembled WGS sequence"/>
</dbReference>
<proteinExistence type="predicted"/>
<protein>
    <recommendedName>
        <fullName evidence="3">Lipoprotein</fullName>
    </recommendedName>
</protein>
<name>A0ABV1F962_9FIRM</name>
<dbReference type="EMBL" id="JBBMEZ010000006">
    <property type="protein sequence ID" value="MEQ2469370.1"/>
    <property type="molecule type" value="Genomic_DNA"/>
</dbReference>
<keyword evidence="2" id="KW-1185">Reference proteome</keyword>
<reference evidence="1 2" key="1">
    <citation type="submission" date="2024-03" db="EMBL/GenBank/DDBJ databases">
        <title>Human intestinal bacterial collection.</title>
        <authorList>
            <person name="Pauvert C."/>
            <person name="Hitch T.C.A."/>
            <person name="Clavel T."/>
        </authorList>
    </citation>
    <scope>NUCLEOTIDE SEQUENCE [LARGE SCALE GENOMIC DNA]</scope>
    <source>
        <strain evidence="1 2">CLA-JM-H38</strain>
    </source>
</reference>
<evidence type="ECO:0000313" key="2">
    <source>
        <dbReference type="Proteomes" id="UP001490816"/>
    </source>
</evidence>
<evidence type="ECO:0008006" key="3">
    <source>
        <dbReference type="Google" id="ProtNLM"/>
    </source>
</evidence>
<dbReference type="RefSeq" id="WP_173018961.1">
    <property type="nucleotide sequence ID" value="NZ_JBBMEZ010000006.1"/>
</dbReference>
<accession>A0ABV1F962</accession>